<accession>A0AA97I4M8</accession>
<proteinExistence type="predicted"/>
<dbReference type="AlphaFoldDB" id="A0AA97I4M8"/>
<evidence type="ECO:0000313" key="3">
    <source>
        <dbReference type="EMBL" id="WOF21929.1"/>
    </source>
</evidence>
<dbReference type="InterPro" id="IPR053150">
    <property type="entry name" value="Teicoplanin_resist-assoc"/>
</dbReference>
<feature type="transmembrane region" description="Helical" evidence="1">
    <location>
        <begin position="102"/>
        <end position="121"/>
    </location>
</feature>
<keyword evidence="1" id="KW-0472">Membrane</keyword>
<dbReference type="PANTHER" id="PTHR36834">
    <property type="entry name" value="MEMBRANE PROTEIN-RELATED"/>
    <property type="match status" value="1"/>
</dbReference>
<protein>
    <submittedName>
        <fullName evidence="3">VanZ family protein</fullName>
    </submittedName>
</protein>
<name>A0AA97I4M8_9MICO</name>
<keyword evidence="1" id="KW-1133">Transmembrane helix</keyword>
<evidence type="ECO:0000259" key="2">
    <source>
        <dbReference type="Pfam" id="PF04892"/>
    </source>
</evidence>
<feature type="transmembrane region" description="Helical" evidence="1">
    <location>
        <begin position="6"/>
        <end position="28"/>
    </location>
</feature>
<dbReference type="Proteomes" id="UP001305498">
    <property type="component" value="Chromosome"/>
</dbReference>
<organism evidence="3 4">
    <name type="scientific">Microbacterium betulae</name>
    <dbReference type="NCBI Taxonomy" id="2981139"/>
    <lineage>
        <taxon>Bacteria</taxon>
        <taxon>Bacillati</taxon>
        <taxon>Actinomycetota</taxon>
        <taxon>Actinomycetes</taxon>
        <taxon>Micrococcales</taxon>
        <taxon>Microbacteriaceae</taxon>
        <taxon>Microbacterium</taxon>
    </lineage>
</organism>
<dbReference type="InterPro" id="IPR006976">
    <property type="entry name" value="VanZ-like"/>
</dbReference>
<dbReference type="PANTHER" id="PTHR36834:SF1">
    <property type="entry name" value="INTEGRAL MEMBRANE PROTEIN"/>
    <property type="match status" value="1"/>
</dbReference>
<feature type="transmembrane region" description="Helical" evidence="1">
    <location>
        <begin position="257"/>
        <end position="280"/>
    </location>
</feature>
<dbReference type="RefSeq" id="WP_317138406.1">
    <property type="nucleotide sequence ID" value="NZ_CP118157.1"/>
</dbReference>
<feature type="transmembrane region" description="Helical" evidence="1">
    <location>
        <begin position="40"/>
        <end position="60"/>
    </location>
</feature>
<dbReference type="KEGG" id="mbet:N8K70_11105"/>
<gene>
    <name evidence="3" type="ORF">N8K70_11105</name>
</gene>
<reference evidence="3 4" key="1">
    <citation type="submission" date="2023-02" db="EMBL/GenBank/DDBJ databases">
        <title>Microbacterium betulae sp. nov., isolated from birch wood.</title>
        <authorList>
            <person name="Pasciak M."/>
            <person name="Pawlik K.J."/>
            <person name="Martynowski D."/>
            <person name="Laczmanski L."/>
            <person name="Ciekot J."/>
            <person name="Szponar B."/>
            <person name="Wojcik-Fatla A."/>
            <person name="Mackiewicz B."/>
            <person name="Farian E."/>
            <person name="Cholewa G."/>
            <person name="Cholewa A."/>
            <person name="Dutkiewicz J."/>
        </authorList>
    </citation>
    <scope>NUCLEOTIDE SEQUENCE [LARGE SCALE GENOMIC DNA]</scope>
    <source>
        <strain evidence="3 4">AB</strain>
    </source>
</reference>
<feature type="domain" description="VanZ-like" evidence="2">
    <location>
        <begin position="46"/>
        <end position="180"/>
    </location>
</feature>
<evidence type="ECO:0000256" key="1">
    <source>
        <dbReference type="SAM" id="Phobius"/>
    </source>
</evidence>
<evidence type="ECO:0000313" key="4">
    <source>
        <dbReference type="Proteomes" id="UP001305498"/>
    </source>
</evidence>
<feature type="transmembrane region" description="Helical" evidence="1">
    <location>
        <begin position="217"/>
        <end position="237"/>
    </location>
</feature>
<dbReference type="Pfam" id="PF04892">
    <property type="entry name" value="VanZ"/>
    <property type="match status" value="1"/>
</dbReference>
<dbReference type="EMBL" id="CP118157">
    <property type="protein sequence ID" value="WOF21929.1"/>
    <property type="molecule type" value="Genomic_DNA"/>
</dbReference>
<keyword evidence="4" id="KW-1185">Reference proteome</keyword>
<keyword evidence="1" id="KW-0812">Transmembrane</keyword>
<sequence>MSEQVVVSVVVGLVVSAVCFLPLVLWQYRRYGRFNGARTVWTVTAFVYAAGLVAFTVFPLPDFSEDYCTAHHVRPLLDPLRFPREVTAVIRERGVIALTGDWVVWEFALNMVLFVPFGLIARRVFECSRPTVLGAAVGVSILIELTQLTGNWGLAPCPYRFADVTDLATNSAGALVGIALERLTPRLLSTKAHLLAQRDRARPVTRGRRLLGMMLDAWYLTGGAAVGGTIAAVVYSVTSRASDADFTASQLLELERVIFTGAWAAAVLIALAPAFIGTGASLGQRTVYLRPVSRNAPRMRCIVRGTTVQAVVPTLLFAGFPLAILGPVHVMVAVAAVFVDARGISYRLAGLGLEDVRSGLQTPEPARA</sequence>